<reference evidence="8" key="4">
    <citation type="submission" date="2023-12" db="EMBL/GenBank/DDBJ databases">
        <authorList>
            <person name="Sun Q."/>
            <person name="Inoue M."/>
        </authorList>
    </citation>
    <scope>NUCLEOTIDE SEQUENCE</scope>
    <source>
        <strain evidence="8">JCM 10667</strain>
    </source>
</reference>
<dbReference type="Proteomes" id="UP001501427">
    <property type="component" value="Unassembled WGS sequence"/>
</dbReference>
<organism evidence="9 10">
    <name type="scientific">Actinomadura livida</name>
    <dbReference type="NCBI Taxonomy" id="79909"/>
    <lineage>
        <taxon>Bacteria</taxon>
        <taxon>Bacillati</taxon>
        <taxon>Actinomycetota</taxon>
        <taxon>Actinomycetes</taxon>
        <taxon>Streptosporangiales</taxon>
        <taxon>Thermomonosporaceae</taxon>
        <taxon>Actinomadura</taxon>
    </lineage>
</organism>
<dbReference type="PANTHER" id="PTHR46696">
    <property type="entry name" value="P450, PUTATIVE (EUROFUNG)-RELATED"/>
    <property type="match status" value="1"/>
</dbReference>
<reference evidence="11" key="2">
    <citation type="journal article" date="2019" name="Int. J. Syst. Evol. Microbiol.">
        <title>The Global Catalogue of Microorganisms (GCM) 10K type strain sequencing project: providing services to taxonomists for standard genome sequencing and annotation.</title>
        <authorList>
            <consortium name="The Broad Institute Genomics Platform"/>
            <consortium name="The Broad Institute Genome Sequencing Center for Infectious Disease"/>
            <person name="Wu L."/>
            <person name="Ma J."/>
        </authorList>
    </citation>
    <scope>NUCLEOTIDE SEQUENCE [LARGE SCALE GENOMIC DNA]</scope>
    <source>
        <strain evidence="11">JCM 10667</strain>
    </source>
</reference>
<accession>A0A7W7MYD6</accession>
<evidence type="ECO:0000256" key="3">
    <source>
        <dbReference type="ARBA" id="ARBA00022723"/>
    </source>
</evidence>
<dbReference type="GO" id="GO:0020037">
    <property type="term" value="F:heme binding"/>
    <property type="evidence" value="ECO:0007669"/>
    <property type="project" value="InterPro"/>
</dbReference>
<reference evidence="9 10" key="3">
    <citation type="submission" date="2020-08" db="EMBL/GenBank/DDBJ databases">
        <title>Sequencing the genomes of 1000 actinobacteria strains.</title>
        <authorList>
            <person name="Klenk H.-P."/>
        </authorList>
    </citation>
    <scope>NUCLEOTIDE SEQUENCE [LARGE SCALE GENOMIC DNA]</scope>
    <source>
        <strain evidence="9 10">DSM 44772</strain>
    </source>
</reference>
<comment type="similarity">
    <text evidence="1 7">Belongs to the cytochrome P450 family.</text>
</comment>
<dbReference type="Pfam" id="PF00067">
    <property type="entry name" value="p450"/>
    <property type="match status" value="1"/>
</dbReference>
<dbReference type="PANTHER" id="PTHR46696:SF6">
    <property type="entry name" value="P450, PUTATIVE (EUROFUNG)-RELATED"/>
    <property type="match status" value="1"/>
</dbReference>
<dbReference type="PRINTS" id="PR00385">
    <property type="entry name" value="P450"/>
</dbReference>
<evidence type="ECO:0000256" key="4">
    <source>
        <dbReference type="ARBA" id="ARBA00023002"/>
    </source>
</evidence>
<keyword evidence="4 7" id="KW-0560">Oxidoreductase</keyword>
<gene>
    <name evidence="9" type="ORF">F4557_003175</name>
    <name evidence="8" type="ORF">GCM10009546_30030</name>
</gene>
<evidence type="ECO:0000256" key="6">
    <source>
        <dbReference type="ARBA" id="ARBA00023033"/>
    </source>
</evidence>
<name>A0A7W7MYD6_9ACTN</name>
<dbReference type="FunFam" id="1.10.630.10:FF:000018">
    <property type="entry name" value="Cytochrome P450 monooxygenase"/>
    <property type="match status" value="1"/>
</dbReference>
<dbReference type="Proteomes" id="UP000549343">
    <property type="component" value="Unassembled WGS sequence"/>
</dbReference>
<dbReference type="Gene3D" id="1.10.630.10">
    <property type="entry name" value="Cytochrome P450"/>
    <property type="match status" value="1"/>
</dbReference>
<reference evidence="8" key="1">
    <citation type="journal article" date="2014" name="Int. J. Syst. Evol. Microbiol.">
        <title>Complete genome of a new Firmicutes species belonging to the dominant human colonic microbiota ('Ruminococcus bicirculans') reveals two chromosomes and a selective capacity to utilize plant glucans.</title>
        <authorList>
            <consortium name="NISC Comparative Sequencing Program"/>
            <person name="Wegmann U."/>
            <person name="Louis P."/>
            <person name="Goesmann A."/>
            <person name="Henrissat B."/>
            <person name="Duncan S.H."/>
            <person name="Flint H.J."/>
        </authorList>
    </citation>
    <scope>NUCLEOTIDE SEQUENCE</scope>
    <source>
        <strain evidence="8">JCM 10667</strain>
    </source>
</reference>
<dbReference type="InterPro" id="IPR002397">
    <property type="entry name" value="Cyt_P450_B"/>
</dbReference>
<comment type="caution">
    <text evidence="9">The sequence shown here is derived from an EMBL/GenBank/DDBJ whole genome shotgun (WGS) entry which is preliminary data.</text>
</comment>
<dbReference type="GO" id="GO:0005506">
    <property type="term" value="F:iron ion binding"/>
    <property type="evidence" value="ECO:0007669"/>
    <property type="project" value="InterPro"/>
</dbReference>
<evidence type="ECO:0000313" key="11">
    <source>
        <dbReference type="Proteomes" id="UP001501427"/>
    </source>
</evidence>
<keyword evidence="2 7" id="KW-0349">Heme</keyword>
<dbReference type="GO" id="GO:0016705">
    <property type="term" value="F:oxidoreductase activity, acting on paired donors, with incorporation or reduction of molecular oxygen"/>
    <property type="evidence" value="ECO:0007669"/>
    <property type="project" value="InterPro"/>
</dbReference>
<evidence type="ECO:0000256" key="2">
    <source>
        <dbReference type="ARBA" id="ARBA00022617"/>
    </source>
</evidence>
<dbReference type="InterPro" id="IPR017972">
    <property type="entry name" value="Cyt_P450_CS"/>
</dbReference>
<evidence type="ECO:0000256" key="5">
    <source>
        <dbReference type="ARBA" id="ARBA00023004"/>
    </source>
</evidence>
<dbReference type="InterPro" id="IPR036396">
    <property type="entry name" value="Cyt_P450_sf"/>
</dbReference>
<protein>
    <submittedName>
        <fullName evidence="9">Cytochrome P450</fullName>
    </submittedName>
</protein>
<evidence type="ECO:0000256" key="7">
    <source>
        <dbReference type="RuleBase" id="RU000461"/>
    </source>
</evidence>
<keyword evidence="11" id="KW-1185">Reference proteome</keyword>
<dbReference type="EMBL" id="BAAAHD010000025">
    <property type="protein sequence ID" value="GAA0565763.1"/>
    <property type="molecule type" value="Genomic_DNA"/>
</dbReference>
<sequence length="412" mass="44950">MSESVGDEYDPLSRHLDDPYEFYARAQRETPVFFSAKLGIWVVTRMADVKKVMRDGRTFSSINNLRPLQPLSMAVLPIMFSGYPLVPVFLVMDGDEHMEHRQPWAAGFTADRVAAVRPYVAERAAALADDLLAGESPADLMAGYANPLANSVIAHVMGIAPEHHAALGADTRNAVKIAIGYVSPTEEEQAEAAMSWTNSQRLIGDYVDARRAEPRDDLISEAIAAFSPDGAPLSEDEEAELVGSAWGVTLAGQITTSALIGAGVLRLLEHPEQWRMLCDRPDLIPSAVEEILRFCAPGHLFLRQTTKDTVLAGRELPAGTELAVCPAAANRDAAVFDRPGEFDITRDSPTSHLAFGHGPHYCIGSRLARAELEISLDVLTRRFPKLSLVPDRPATWRPSLIQKGPAEVPVAW</sequence>
<keyword evidence="3 7" id="KW-0479">Metal-binding</keyword>
<keyword evidence="5 7" id="KW-0408">Iron</keyword>
<evidence type="ECO:0000313" key="8">
    <source>
        <dbReference type="EMBL" id="GAA0565763.1"/>
    </source>
</evidence>
<evidence type="ECO:0000313" key="10">
    <source>
        <dbReference type="Proteomes" id="UP000549343"/>
    </source>
</evidence>
<dbReference type="GO" id="GO:0004497">
    <property type="term" value="F:monooxygenase activity"/>
    <property type="evidence" value="ECO:0007669"/>
    <property type="project" value="UniProtKB-KW"/>
</dbReference>
<dbReference type="RefSeq" id="WP_184883611.1">
    <property type="nucleotide sequence ID" value="NZ_BAAAHD010000025.1"/>
</dbReference>
<keyword evidence="6 7" id="KW-0503">Monooxygenase</keyword>
<proteinExistence type="inferred from homology"/>
<dbReference type="PROSITE" id="PS00086">
    <property type="entry name" value="CYTOCHROME_P450"/>
    <property type="match status" value="1"/>
</dbReference>
<dbReference type="PRINTS" id="PR00359">
    <property type="entry name" value="BP450"/>
</dbReference>
<dbReference type="EMBL" id="JACHMV010000001">
    <property type="protein sequence ID" value="MBB4774757.1"/>
    <property type="molecule type" value="Genomic_DNA"/>
</dbReference>
<evidence type="ECO:0000256" key="1">
    <source>
        <dbReference type="ARBA" id="ARBA00010617"/>
    </source>
</evidence>
<evidence type="ECO:0000313" key="9">
    <source>
        <dbReference type="EMBL" id="MBB4774757.1"/>
    </source>
</evidence>
<dbReference type="SUPFAM" id="SSF48264">
    <property type="entry name" value="Cytochrome P450"/>
    <property type="match status" value="1"/>
</dbReference>
<dbReference type="InterPro" id="IPR001128">
    <property type="entry name" value="Cyt_P450"/>
</dbReference>
<dbReference type="AlphaFoldDB" id="A0A7W7MYD6"/>